<organism evidence="6 7">
    <name type="scientific">Mesotoga infera</name>
    <dbReference type="NCBI Taxonomy" id="1236046"/>
    <lineage>
        <taxon>Bacteria</taxon>
        <taxon>Thermotogati</taxon>
        <taxon>Thermotogota</taxon>
        <taxon>Thermotogae</taxon>
        <taxon>Kosmotogales</taxon>
        <taxon>Kosmotogaceae</taxon>
        <taxon>Mesotoga</taxon>
    </lineage>
</organism>
<dbReference type="AlphaFoldDB" id="A0A101H1G1"/>
<evidence type="ECO:0000259" key="4">
    <source>
        <dbReference type="Pfam" id="PF13407"/>
    </source>
</evidence>
<protein>
    <submittedName>
        <fullName evidence="6">Sugar ABC transporter periplasmatic substrate-binding protein</fullName>
    </submittedName>
</protein>
<evidence type="ECO:0000313" key="7">
    <source>
        <dbReference type="Proteomes" id="UP000054260"/>
    </source>
</evidence>
<evidence type="ECO:0000256" key="3">
    <source>
        <dbReference type="ARBA" id="ARBA00022729"/>
    </source>
</evidence>
<reference evidence="6" key="1">
    <citation type="journal article" date="2015" name="MBio">
        <title>Genome-resolved metagenomic analysis reveals roles for candidate phyla and other microbial community members in biogeochemical transformations in oil reservoirs.</title>
        <authorList>
            <person name="Hu P."/>
            <person name="Tom L."/>
            <person name="Singh A."/>
            <person name="Thomas B.C."/>
            <person name="Baker B.J."/>
            <person name="Piceno Y.M."/>
            <person name="Andersen G.L."/>
            <person name="Banfield J.F."/>
        </authorList>
    </citation>
    <scope>NUCLEOTIDE SEQUENCE [LARGE SCALE GENOMIC DNA]</scope>
    <source>
        <strain evidence="6">46_47</strain>
    </source>
</reference>
<dbReference type="InterPro" id="IPR028082">
    <property type="entry name" value="Peripla_BP_I"/>
</dbReference>
<keyword evidence="3" id="KW-0732">Signal</keyword>
<dbReference type="EMBL" id="DQBS01000088">
    <property type="protein sequence ID" value="HCO69645.1"/>
    <property type="molecule type" value="Genomic_DNA"/>
</dbReference>
<feature type="domain" description="Periplasmic binding protein" evidence="4">
    <location>
        <begin position="23"/>
        <end position="277"/>
    </location>
</feature>
<dbReference type="PANTHER" id="PTHR46847">
    <property type="entry name" value="D-ALLOSE-BINDING PERIPLASMIC PROTEIN-RELATED"/>
    <property type="match status" value="1"/>
</dbReference>
<dbReference type="PANTHER" id="PTHR46847:SF1">
    <property type="entry name" value="D-ALLOSE-BINDING PERIPLASMIC PROTEIN-RELATED"/>
    <property type="match status" value="1"/>
</dbReference>
<dbReference type="PATRIC" id="fig|1236046.6.peg.371"/>
<evidence type="ECO:0000256" key="1">
    <source>
        <dbReference type="ARBA" id="ARBA00004196"/>
    </source>
</evidence>
<dbReference type="Proteomes" id="UP000054260">
    <property type="component" value="Unassembled WGS sequence"/>
</dbReference>
<dbReference type="Proteomes" id="UP000264215">
    <property type="component" value="Unassembled WGS sequence"/>
</dbReference>
<evidence type="ECO:0000256" key="2">
    <source>
        <dbReference type="ARBA" id="ARBA00007639"/>
    </source>
</evidence>
<sequence length="309" mass="33458">MKKTVLILAIVLAVSVGASVEIGFVAANLSAVTQATIAKNLEAISKDNDWTIYVSNSAGSWETMNNLVENYVSKKVDVIVIAMGQASSLTSSLTAAKEAGIPVIGIDSEYSDLLTADILTNNWEMGAKIATYLVDRLNHKGNIIVFKFDQFYGTRFRGKALDMVLSEEPNINVLEVHHLPPAGFVEDAQRTMESYLLKYGDKIDAVWCAWDDPAYAVSLAIRAAGYSQEDMFVVGIDGSERIIEMIAANNTAVVATILQPFGDSALIAADLINKIVVEGKSPEEVIGTVRVIYMNAPLITSANAQEYIK</sequence>
<gene>
    <name evidence="5" type="ORF">DIT26_03530</name>
    <name evidence="6" type="ORF">XD86_0300</name>
</gene>
<dbReference type="GO" id="GO:0030246">
    <property type="term" value="F:carbohydrate binding"/>
    <property type="evidence" value="ECO:0007669"/>
    <property type="project" value="UniProtKB-ARBA"/>
</dbReference>
<name>A0A101H1G1_9BACT</name>
<proteinExistence type="inferred from homology"/>
<comment type="subcellular location">
    <subcellularLocation>
        <location evidence="1">Cell envelope</location>
    </subcellularLocation>
</comment>
<dbReference type="SUPFAM" id="SSF53822">
    <property type="entry name" value="Periplasmic binding protein-like I"/>
    <property type="match status" value="1"/>
</dbReference>
<dbReference type="Gene3D" id="3.40.50.2300">
    <property type="match status" value="2"/>
</dbReference>
<accession>A0A101H1G1</accession>
<dbReference type="EMBL" id="LGGH01000026">
    <property type="protein sequence ID" value="KUK68248.1"/>
    <property type="molecule type" value="Genomic_DNA"/>
</dbReference>
<dbReference type="CDD" id="cd01536">
    <property type="entry name" value="PBP1_ABC_sugar_binding-like"/>
    <property type="match status" value="1"/>
</dbReference>
<comment type="similarity">
    <text evidence="2">Belongs to the bacterial solute-binding protein 2 family.</text>
</comment>
<evidence type="ECO:0000313" key="5">
    <source>
        <dbReference type="EMBL" id="HCO69645.1"/>
    </source>
</evidence>
<comment type="caution">
    <text evidence="6">The sequence shown here is derived from an EMBL/GenBank/DDBJ whole genome shotgun (WGS) entry which is preliminary data.</text>
</comment>
<reference evidence="7" key="2">
    <citation type="journal article" date="2015" name="MBio">
        <title>Genome-Resolved Metagenomic Analysis Reveals Roles for Candidate Phyla and Other Microbial Community Members in Biogeochemical Transformations in Oil Reservoirs.</title>
        <authorList>
            <person name="Hu P."/>
            <person name="Tom L."/>
            <person name="Singh A."/>
            <person name="Thomas B.C."/>
            <person name="Baker B.J."/>
            <person name="Piceno Y.M."/>
            <person name="Andersen G.L."/>
            <person name="Banfield J.F."/>
        </authorList>
    </citation>
    <scope>NUCLEOTIDE SEQUENCE [LARGE SCALE GENOMIC DNA]</scope>
</reference>
<dbReference type="Pfam" id="PF13407">
    <property type="entry name" value="Peripla_BP_4"/>
    <property type="match status" value="1"/>
</dbReference>
<dbReference type="GO" id="GO:0030313">
    <property type="term" value="C:cell envelope"/>
    <property type="evidence" value="ECO:0007669"/>
    <property type="project" value="UniProtKB-SubCell"/>
</dbReference>
<dbReference type="InterPro" id="IPR025997">
    <property type="entry name" value="SBP_2_dom"/>
</dbReference>
<reference evidence="5 8" key="3">
    <citation type="journal article" date="2018" name="Nat. Biotechnol.">
        <title>A standardized bacterial taxonomy based on genome phylogeny substantially revises the tree of life.</title>
        <authorList>
            <person name="Parks D.H."/>
            <person name="Chuvochina M."/>
            <person name="Waite D.W."/>
            <person name="Rinke C."/>
            <person name="Skarshewski A."/>
            <person name="Chaumeil P.A."/>
            <person name="Hugenholtz P."/>
        </authorList>
    </citation>
    <scope>NUCLEOTIDE SEQUENCE [LARGE SCALE GENOMIC DNA]</scope>
    <source>
        <strain evidence="5">UBA9905</strain>
    </source>
</reference>
<evidence type="ECO:0000313" key="6">
    <source>
        <dbReference type="EMBL" id="KUK68248.1"/>
    </source>
</evidence>
<evidence type="ECO:0000313" key="8">
    <source>
        <dbReference type="Proteomes" id="UP000264215"/>
    </source>
</evidence>